<accession>A0A1J9P4Y9</accession>
<dbReference type="VEuPathDB" id="FungiDB:AJ78_08187"/>
<evidence type="ECO:0000256" key="1">
    <source>
        <dbReference type="ARBA" id="ARBA00023004"/>
    </source>
</evidence>
<keyword evidence="1" id="KW-0408">Iron</keyword>
<dbReference type="InterPro" id="IPR015931">
    <property type="entry name" value="Acnase/IPM_dHydase_lsu_aba_1/3"/>
</dbReference>
<evidence type="ECO:0000313" key="3">
    <source>
        <dbReference type="Proteomes" id="UP000182235"/>
    </source>
</evidence>
<dbReference type="Gene3D" id="3.30.499.10">
    <property type="entry name" value="Aconitase, domain 3"/>
    <property type="match status" value="1"/>
</dbReference>
<keyword evidence="3" id="KW-1185">Reference proteome</keyword>
<dbReference type="PANTHER" id="PTHR43822">
    <property type="entry name" value="HOMOACONITASE, MITOCHONDRIAL-RELATED"/>
    <property type="match status" value="1"/>
</dbReference>
<evidence type="ECO:0000313" key="2">
    <source>
        <dbReference type="EMBL" id="OJD10930.1"/>
    </source>
</evidence>
<dbReference type="Proteomes" id="UP000182235">
    <property type="component" value="Unassembled WGS sequence"/>
</dbReference>
<dbReference type="EMBL" id="LGRN01000654">
    <property type="protein sequence ID" value="OJD10930.1"/>
    <property type="molecule type" value="Genomic_DNA"/>
</dbReference>
<name>A0A1J9P4Y9_9EURO</name>
<dbReference type="STRING" id="1447872.A0A1J9P4Y9"/>
<dbReference type="AlphaFoldDB" id="A0A1J9P4Y9"/>
<protein>
    <submittedName>
        <fullName evidence="2">Uncharacterized protein</fullName>
    </submittedName>
</protein>
<gene>
    <name evidence="2" type="ORF">AJ78_08187</name>
</gene>
<reference evidence="2 3" key="1">
    <citation type="submission" date="2015-07" db="EMBL/GenBank/DDBJ databases">
        <title>Emmonsia species relationships and genome sequence.</title>
        <authorList>
            <consortium name="The Broad Institute Genomics Platform"/>
            <person name="Cuomo C.A."/>
            <person name="Munoz J.F."/>
            <person name="Imamovic A."/>
            <person name="Priest M.E."/>
            <person name="Young S."/>
            <person name="Clay O.K."/>
            <person name="McEwen J.G."/>
        </authorList>
    </citation>
    <scope>NUCLEOTIDE SEQUENCE [LARGE SCALE GENOMIC DNA]</scope>
    <source>
        <strain evidence="2 3">UAMH 9510</strain>
    </source>
</reference>
<comment type="caution">
    <text evidence="2">The sequence shown here is derived from an EMBL/GenBank/DDBJ whole genome shotgun (WGS) entry which is preliminary data.</text>
</comment>
<dbReference type="InterPro" id="IPR036008">
    <property type="entry name" value="Aconitase_4Fe-4S_dom"/>
</dbReference>
<sequence>MLPIAQVTFTGILPSGVTGKDVVVVLCGLSKDDKLEACSPSAFCEPCVELSTDLLEDGEVGISASNQNFNGWLESGYAEVYLTCF</sequence>
<proteinExistence type="predicted"/>
<dbReference type="PANTHER" id="PTHR43822:SF2">
    <property type="entry name" value="HOMOACONITASE, MITOCHONDRIAL"/>
    <property type="match status" value="1"/>
</dbReference>
<organism evidence="2 3">
    <name type="scientific">Emergomyces pasteurianus Ep9510</name>
    <dbReference type="NCBI Taxonomy" id="1447872"/>
    <lineage>
        <taxon>Eukaryota</taxon>
        <taxon>Fungi</taxon>
        <taxon>Dikarya</taxon>
        <taxon>Ascomycota</taxon>
        <taxon>Pezizomycotina</taxon>
        <taxon>Eurotiomycetes</taxon>
        <taxon>Eurotiomycetidae</taxon>
        <taxon>Onygenales</taxon>
        <taxon>Ajellomycetaceae</taxon>
        <taxon>Emergomyces</taxon>
    </lineage>
</organism>
<dbReference type="InterPro" id="IPR050067">
    <property type="entry name" value="IPM_dehydratase_rel_enz"/>
</dbReference>
<dbReference type="SUPFAM" id="SSF53732">
    <property type="entry name" value="Aconitase iron-sulfur domain"/>
    <property type="match status" value="1"/>
</dbReference>